<accession>A0A975B5N1</accession>
<dbReference type="CDD" id="cd02440">
    <property type="entry name" value="AdoMet_MTases"/>
    <property type="match status" value="1"/>
</dbReference>
<dbReference type="PANTHER" id="PTHR43861">
    <property type="entry name" value="TRANS-ACONITATE 2-METHYLTRANSFERASE-RELATED"/>
    <property type="match status" value="1"/>
</dbReference>
<reference evidence="1" key="1">
    <citation type="journal article" date="2021" name="Microb. Physiol.">
        <title>Proteogenomic Insights into the Physiology of Marine, Sulfate-Reducing, Filamentous Desulfonema limicola and Desulfonema magnum.</title>
        <authorList>
            <person name="Schnaars V."/>
            <person name="Wohlbrand L."/>
            <person name="Scheve S."/>
            <person name="Hinrichs C."/>
            <person name="Reinhardt R."/>
            <person name="Rabus R."/>
        </authorList>
    </citation>
    <scope>NUCLEOTIDE SEQUENCE</scope>
    <source>
        <strain evidence="1">5ac10</strain>
    </source>
</reference>
<protein>
    <submittedName>
        <fullName evidence="1">SAM-dependent methyltransferase</fullName>
    </submittedName>
</protein>
<dbReference type="PANTHER" id="PTHR43861:SF6">
    <property type="entry name" value="METHYLTRANSFERASE TYPE 11"/>
    <property type="match status" value="1"/>
</dbReference>
<dbReference type="Pfam" id="PF13489">
    <property type="entry name" value="Methyltransf_23"/>
    <property type="match status" value="1"/>
</dbReference>
<gene>
    <name evidence="1" type="ORF">dnl_14900</name>
</gene>
<proteinExistence type="predicted"/>
<dbReference type="Gene3D" id="3.40.50.150">
    <property type="entry name" value="Vaccinia Virus protein VP39"/>
    <property type="match status" value="1"/>
</dbReference>
<dbReference type="GO" id="GO:0008168">
    <property type="term" value="F:methyltransferase activity"/>
    <property type="evidence" value="ECO:0007669"/>
    <property type="project" value="UniProtKB-KW"/>
</dbReference>
<dbReference type="EMBL" id="CP061799">
    <property type="protein sequence ID" value="QTA79234.1"/>
    <property type="molecule type" value="Genomic_DNA"/>
</dbReference>
<dbReference type="RefSeq" id="WP_207691004.1">
    <property type="nucleotide sequence ID" value="NZ_CP061799.1"/>
</dbReference>
<keyword evidence="1" id="KW-0808">Transferase</keyword>
<dbReference type="GO" id="GO:0032259">
    <property type="term" value="P:methylation"/>
    <property type="evidence" value="ECO:0007669"/>
    <property type="project" value="UniProtKB-KW"/>
</dbReference>
<dbReference type="Proteomes" id="UP000663720">
    <property type="component" value="Chromosome"/>
</dbReference>
<dbReference type="InterPro" id="IPR029063">
    <property type="entry name" value="SAM-dependent_MTases_sf"/>
</dbReference>
<evidence type="ECO:0000313" key="1">
    <source>
        <dbReference type="EMBL" id="QTA79234.1"/>
    </source>
</evidence>
<dbReference type="SUPFAM" id="SSF53335">
    <property type="entry name" value="S-adenosyl-L-methionine-dependent methyltransferases"/>
    <property type="match status" value="1"/>
</dbReference>
<keyword evidence="2" id="KW-1185">Reference proteome</keyword>
<evidence type="ECO:0000313" key="2">
    <source>
        <dbReference type="Proteomes" id="UP000663720"/>
    </source>
</evidence>
<organism evidence="1 2">
    <name type="scientific">Desulfonema limicola</name>
    <dbReference type="NCBI Taxonomy" id="45656"/>
    <lineage>
        <taxon>Bacteria</taxon>
        <taxon>Pseudomonadati</taxon>
        <taxon>Thermodesulfobacteriota</taxon>
        <taxon>Desulfobacteria</taxon>
        <taxon>Desulfobacterales</taxon>
        <taxon>Desulfococcaceae</taxon>
        <taxon>Desulfonema</taxon>
    </lineage>
</organism>
<name>A0A975B5N1_9BACT</name>
<dbReference type="KEGG" id="dli:dnl_14900"/>
<sequence>MTNSDDISGYVYNDSQLNCSHEYLLPGLNSILHSLKSAPRIFELGCGNGSVANELAKQGYEITGVDPSEQGIVFANKHYPKLKLFQGSAYDDLAEKYGQFPVVISLEVVEHVYFPRKYAKTLFELVEDGGTAIISTPYHGYWKNLAMALTGKMDAHFTALWDHGHIKFWSFKTLKTLLKEAGFKKISFHRVGRIPALAKSMIAVGKKR</sequence>
<dbReference type="AlphaFoldDB" id="A0A975B5N1"/>
<keyword evidence="1" id="KW-0489">Methyltransferase</keyword>